<reference evidence="1 2" key="1">
    <citation type="submission" date="2023-07" db="EMBL/GenBank/DDBJ databases">
        <title>Genomic Encyclopedia of Type Strains, Phase IV (KMG-IV): sequencing the most valuable type-strain genomes for metagenomic binning, comparative biology and taxonomic classification.</title>
        <authorList>
            <person name="Goeker M."/>
        </authorList>
    </citation>
    <scope>NUCLEOTIDE SEQUENCE [LARGE SCALE GENOMIC DNA]</scope>
    <source>
        <strain evidence="1 2">DSM 105143</strain>
    </source>
</reference>
<dbReference type="EMBL" id="JAUSTM010000004">
    <property type="protein sequence ID" value="MDQ0221998.1"/>
    <property type="molecule type" value="Genomic_DNA"/>
</dbReference>
<evidence type="ECO:0000313" key="2">
    <source>
        <dbReference type="Proteomes" id="UP001223079"/>
    </source>
</evidence>
<protein>
    <recommendedName>
        <fullName evidence="3">Phage protein</fullName>
    </recommendedName>
</protein>
<sequence length="73" mass="8613">MNKRIKKKKAKQAELKRQQELEELKLDPEQIRQAFKSVGTTFSNIFANLSVAFNNISEHCKRWGEQFDKENSE</sequence>
<comment type="caution">
    <text evidence="1">The sequence shown here is derived from an EMBL/GenBank/DDBJ whole genome shotgun (WGS) entry which is preliminary data.</text>
</comment>
<dbReference type="Proteomes" id="UP001223079">
    <property type="component" value="Unassembled WGS sequence"/>
</dbReference>
<proteinExistence type="predicted"/>
<keyword evidence="2" id="KW-1185">Reference proteome</keyword>
<accession>A0ABT9YPS4</accession>
<name>A0ABT9YPS4_9STRE</name>
<organism evidence="1 2">
    <name type="scientific">Streptococcus moroccensis</name>
    <dbReference type="NCBI Taxonomy" id="1451356"/>
    <lineage>
        <taxon>Bacteria</taxon>
        <taxon>Bacillati</taxon>
        <taxon>Bacillota</taxon>
        <taxon>Bacilli</taxon>
        <taxon>Lactobacillales</taxon>
        <taxon>Streptococcaceae</taxon>
        <taxon>Streptococcus</taxon>
    </lineage>
</organism>
<dbReference type="RefSeq" id="WP_307121225.1">
    <property type="nucleotide sequence ID" value="NZ_JAUSTM010000004.1"/>
</dbReference>
<evidence type="ECO:0000313" key="1">
    <source>
        <dbReference type="EMBL" id="MDQ0221998.1"/>
    </source>
</evidence>
<evidence type="ECO:0008006" key="3">
    <source>
        <dbReference type="Google" id="ProtNLM"/>
    </source>
</evidence>
<gene>
    <name evidence="1" type="ORF">J2S23_000535</name>
</gene>